<comment type="caution">
    <text evidence="1">The sequence shown here is derived from an EMBL/GenBank/DDBJ whole genome shotgun (WGS) entry which is preliminary data.</text>
</comment>
<name>A0A370X224_9GAMM</name>
<gene>
    <name evidence="1" type="ORF">DWU99_13635</name>
</gene>
<protein>
    <submittedName>
        <fullName evidence="1">Uncharacterized protein</fullName>
    </submittedName>
</protein>
<dbReference type="Proteomes" id="UP000255334">
    <property type="component" value="Unassembled WGS sequence"/>
</dbReference>
<sequence length="158" mass="16670">MSAMVASPGHRDRVLRALGVMPWRLRAVASAPVEPVASMAELPVQGGVVVVLPPGCAVRELDLIGRVLCAFGPQFARAARVEATASETMQVPHARAYLVFGQAQAHALGRVLPADVMRDAHIVLADAPADVLGQAASKRRLWHALRSMRRAVATGGTA</sequence>
<reference evidence="1 2" key="1">
    <citation type="submission" date="2018-07" db="EMBL/GenBank/DDBJ databases">
        <title>Dyella monticola sp. nov. and Dyella psychrodurans sp. nov. isolated from monsoon evergreen broad-leaved forest soil of Dinghu Mountain, China.</title>
        <authorList>
            <person name="Gao Z."/>
            <person name="Qiu L."/>
        </authorList>
    </citation>
    <scope>NUCLEOTIDE SEQUENCE [LARGE SCALE GENOMIC DNA]</scope>
    <source>
        <strain evidence="1 2">4MSK11</strain>
    </source>
</reference>
<accession>A0A370X224</accession>
<dbReference type="AlphaFoldDB" id="A0A370X224"/>
<evidence type="ECO:0000313" key="1">
    <source>
        <dbReference type="EMBL" id="RDS82448.1"/>
    </source>
</evidence>
<dbReference type="EMBL" id="QRBF01000005">
    <property type="protein sequence ID" value="RDS82448.1"/>
    <property type="molecule type" value="Genomic_DNA"/>
</dbReference>
<organism evidence="1 2">
    <name type="scientific">Dyella psychrodurans</name>
    <dbReference type="NCBI Taxonomy" id="1927960"/>
    <lineage>
        <taxon>Bacteria</taxon>
        <taxon>Pseudomonadati</taxon>
        <taxon>Pseudomonadota</taxon>
        <taxon>Gammaproteobacteria</taxon>
        <taxon>Lysobacterales</taxon>
        <taxon>Rhodanobacteraceae</taxon>
        <taxon>Dyella</taxon>
    </lineage>
</organism>
<dbReference type="RefSeq" id="WP_115478623.1">
    <property type="nucleotide sequence ID" value="NZ_QRBF01000005.1"/>
</dbReference>
<proteinExistence type="predicted"/>
<evidence type="ECO:0000313" key="2">
    <source>
        <dbReference type="Proteomes" id="UP000255334"/>
    </source>
</evidence>
<keyword evidence="2" id="KW-1185">Reference proteome</keyword>
<dbReference type="OrthoDB" id="5956998at2"/>